<comment type="caution">
    <text evidence="1">The sequence shown here is derived from an EMBL/GenBank/DDBJ whole genome shotgun (WGS) entry which is preliminary data.</text>
</comment>
<organism evidence="1 2">
    <name type="scientific">Salix brachista</name>
    <dbReference type="NCBI Taxonomy" id="2182728"/>
    <lineage>
        <taxon>Eukaryota</taxon>
        <taxon>Viridiplantae</taxon>
        <taxon>Streptophyta</taxon>
        <taxon>Embryophyta</taxon>
        <taxon>Tracheophyta</taxon>
        <taxon>Spermatophyta</taxon>
        <taxon>Magnoliopsida</taxon>
        <taxon>eudicotyledons</taxon>
        <taxon>Gunneridae</taxon>
        <taxon>Pentapetalae</taxon>
        <taxon>rosids</taxon>
        <taxon>fabids</taxon>
        <taxon>Malpighiales</taxon>
        <taxon>Salicaceae</taxon>
        <taxon>Saliceae</taxon>
        <taxon>Salix</taxon>
    </lineage>
</organism>
<dbReference type="EMBL" id="VDCV01000002">
    <property type="protein sequence ID" value="KAB5567983.1"/>
    <property type="molecule type" value="Genomic_DNA"/>
</dbReference>
<reference evidence="2" key="1">
    <citation type="journal article" date="2019" name="Gigascience">
        <title>De novo genome assembly of the endangered Acer yangbiense, a plant species with extremely small populations endemic to Yunnan Province, China.</title>
        <authorList>
            <person name="Yang J."/>
            <person name="Wariss H.M."/>
            <person name="Tao L."/>
            <person name="Zhang R."/>
            <person name="Yun Q."/>
            <person name="Hollingsworth P."/>
            <person name="Dao Z."/>
            <person name="Luo G."/>
            <person name="Guo H."/>
            <person name="Ma Y."/>
            <person name="Sun W."/>
        </authorList>
    </citation>
    <scope>NUCLEOTIDE SEQUENCE [LARGE SCALE GENOMIC DNA]</scope>
    <source>
        <strain evidence="2">cv. br00</strain>
    </source>
</reference>
<accession>A0A5N5NMK3</accession>
<evidence type="ECO:0000313" key="1">
    <source>
        <dbReference type="EMBL" id="KAB5567983.1"/>
    </source>
</evidence>
<keyword evidence="2" id="KW-1185">Reference proteome</keyword>
<proteinExistence type="predicted"/>
<name>A0A5N5NMK3_9ROSI</name>
<gene>
    <name evidence="1" type="ORF">DKX38_001776</name>
</gene>
<dbReference type="AlphaFoldDB" id="A0A5N5NMK3"/>
<dbReference type="Pfam" id="PF14009">
    <property type="entry name" value="PADRE"/>
    <property type="match status" value="1"/>
</dbReference>
<evidence type="ECO:0000313" key="2">
    <source>
        <dbReference type="Proteomes" id="UP000326939"/>
    </source>
</evidence>
<sequence>MGACVSSSYLGHHESHKQLRPQTAKVISIHGDLREYYLPAFVSQVLRSEIASSSSSSSSSSSWFLCNSDHLSYDEYIPVLASDVPLHAGEIYFVLPNSKLQHRLTSSGMAALAVKASLALQNSSKKGGSRRGKNARISPVLLVNPDHDQQQYNVIYQKPRPKTQVKRAADSVAIGFSRSGSDRSHGIVVGGYGGPAIATNSVLQFCILTVKLVALIHRGWAWVGWIEVRDLKEWELRLYQDCWMMKNLNWKSEEWLLGVEMKPLYQLQIEEKHSPACLLDQQLYDLLRQCPGTMHRLER</sequence>
<dbReference type="PANTHER" id="PTHR33052">
    <property type="entry name" value="DUF4228 DOMAIN PROTEIN-RELATED"/>
    <property type="match status" value="1"/>
</dbReference>
<protein>
    <submittedName>
        <fullName evidence="1">Uncharacterized protein</fullName>
    </submittedName>
</protein>
<dbReference type="InterPro" id="IPR025322">
    <property type="entry name" value="PADRE_dom"/>
</dbReference>
<dbReference type="Proteomes" id="UP000326939">
    <property type="component" value="Chromosome 2"/>
</dbReference>